<name>H6PVV0_RICP3</name>
<accession>H6PVV0</accession>
<gene>
    <name evidence="1" type="ordered locus">RSA_00405</name>
</gene>
<dbReference type="HOGENOM" id="CLU_2755293_0_0_5"/>
<evidence type="ECO:0000313" key="2">
    <source>
        <dbReference type="Proteomes" id="UP000007997"/>
    </source>
</evidence>
<dbReference type="KEGG" id="rph:RSA_00405"/>
<protein>
    <submittedName>
        <fullName evidence="1">Uncharacterized protein</fullName>
    </submittedName>
</protein>
<dbReference type="EMBL" id="CP003308">
    <property type="protein sequence ID" value="AFB25693.1"/>
    <property type="molecule type" value="Genomic_DNA"/>
</dbReference>
<reference evidence="2" key="1">
    <citation type="submission" date="2012-02" db="EMBL/GenBank/DDBJ databases">
        <title>Complete genome sequence of Rickettsia philipii strain 364D.</title>
        <authorList>
            <person name="Johnson S.L."/>
            <person name="Munk A.C."/>
            <person name="Han S."/>
            <person name="Bruce D.C."/>
            <person name="Dasch G.A."/>
        </authorList>
    </citation>
    <scope>NUCLEOTIDE SEQUENCE [LARGE SCALE GENOMIC DNA]</scope>
    <source>
        <strain evidence="2">364D</strain>
    </source>
</reference>
<proteinExistence type="predicted"/>
<sequence length="70" mass="8085">MTQGEMNYCVVAEYKKVDNKSNIPRNIKTIFQTNENKLIYLKNPQINGLSTEMLIVKFEVLGFIAVPYTQ</sequence>
<evidence type="ECO:0000313" key="1">
    <source>
        <dbReference type="EMBL" id="AFB25693.1"/>
    </source>
</evidence>
<organism evidence="1 2">
    <name type="scientific">Rickettsia philipii (strain 364D)</name>
    <dbReference type="NCBI Taxonomy" id="481009"/>
    <lineage>
        <taxon>Bacteria</taxon>
        <taxon>Pseudomonadati</taxon>
        <taxon>Pseudomonadota</taxon>
        <taxon>Alphaproteobacteria</taxon>
        <taxon>Rickettsiales</taxon>
        <taxon>Rickettsiaceae</taxon>
        <taxon>Rickettsieae</taxon>
        <taxon>Rickettsia</taxon>
        <taxon>spotted fever group</taxon>
    </lineage>
</organism>
<keyword evidence="2" id="KW-1185">Reference proteome</keyword>
<dbReference type="AlphaFoldDB" id="H6PVV0"/>
<dbReference type="Proteomes" id="UP000007997">
    <property type="component" value="Chromosome"/>
</dbReference>